<proteinExistence type="predicted"/>
<name>A0A0E9WDK3_ANGAN</name>
<dbReference type="AlphaFoldDB" id="A0A0E9WDK3"/>
<evidence type="ECO:0000313" key="1">
    <source>
        <dbReference type="EMBL" id="JAH88469.1"/>
    </source>
</evidence>
<accession>A0A0E9WDK3</accession>
<dbReference type="EMBL" id="GBXM01020108">
    <property type="protein sequence ID" value="JAH88469.1"/>
    <property type="molecule type" value="Transcribed_RNA"/>
</dbReference>
<sequence>MPLVCSSAVLPSRNFQKLRSEILFL</sequence>
<reference evidence="1" key="1">
    <citation type="submission" date="2014-11" db="EMBL/GenBank/DDBJ databases">
        <authorList>
            <person name="Amaro Gonzalez C."/>
        </authorList>
    </citation>
    <scope>NUCLEOTIDE SEQUENCE</scope>
</reference>
<reference evidence="1" key="2">
    <citation type="journal article" date="2015" name="Fish Shellfish Immunol.">
        <title>Early steps in the European eel (Anguilla anguilla)-Vibrio vulnificus interaction in the gills: Role of the RtxA13 toxin.</title>
        <authorList>
            <person name="Callol A."/>
            <person name="Pajuelo D."/>
            <person name="Ebbesson L."/>
            <person name="Teles M."/>
            <person name="MacKenzie S."/>
            <person name="Amaro C."/>
        </authorList>
    </citation>
    <scope>NUCLEOTIDE SEQUENCE</scope>
</reference>
<organism evidence="1">
    <name type="scientific">Anguilla anguilla</name>
    <name type="common">European freshwater eel</name>
    <name type="synonym">Muraena anguilla</name>
    <dbReference type="NCBI Taxonomy" id="7936"/>
    <lineage>
        <taxon>Eukaryota</taxon>
        <taxon>Metazoa</taxon>
        <taxon>Chordata</taxon>
        <taxon>Craniata</taxon>
        <taxon>Vertebrata</taxon>
        <taxon>Euteleostomi</taxon>
        <taxon>Actinopterygii</taxon>
        <taxon>Neopterygii</taxon>
        <taxon>Teleostei</taxon>
        <taxon>Anguilliformes</taxon>
        <taxon>Anguillidae</taxon>
        <taxon>Anguilla</taxon>
    </lineage>
</organism>
<protein>
    <submittedName>
        <fullName evidence="1">Uncharacterized protein</fullName>
    </submittedName>
</protein>